<evidence type="ECO:0000256" key="6">
    <source>
        <dbReference type="ARBA" id="ARBA00022824"/>
    </source>
</evidence>
<dbReference type="EMBL" id="JAEPQZ010000005">
    <property type="protein sequence ID" value="KAG2180979.1"/>
    <property type="molecule type" value="Genomic_DNA"/>
</dbReference>
<keyword evidence="8" id="KW-0445">Lipid transport</keyword>
<dbReference type="GO" id="GO:0000045">
    <property type="term" value="P:autophagosome assembly"/>
    <property type="evidence" value="ECO:0007669"/>
    <property type="project" value="TreeGrafter"/>
</dbReference>
<feature type="region of interest" description="Disordered" evidence="12">
    <location>
        <begin position="116"/>
        <end position="140"/>
    </location>
</feature>
<comment type="caution">
    <text evidence="13">The sequence shown here is derived from an EMBL/GenBank/DDBJ whole genome shotgun (WGS) entry which is preliminary data.</text>
</comment>
<dbReference type="GO" id="GO:0000422">
    <property type="term" value="P:autophagy of mitochondrion"/>
    <property type="evidence" value="ECO:0007669"/>
    <property type="project" value="TreeGrafter"/>
</dbReference>
<keyword evidence="5" id="KW-0813">Transport</keyword>
<evidence type="ECO:0000256" key="1">
    <source>
        <dbReference type="ARBA" id="ARBA00004406"/>
    </source>
</evidence>
<name>A0A8H7PWY8_MORIS</name>
<evidence type="ECO:0000256" key="11">
    <source>
        <dbReference type="ARBA" id="ARBA00024615"/>
    </source>
</evidence>
<feature type="region of interest" description="Disordered" evidence="12">
    <location>
        <begin position="1397"/>
        <end position="1424"/>
    </location>
</feature>
<feature type="region of interest" description="Disordered" evidence="12">
    <location>
        <begin position="1989"/>
        <end position="2022"/>
    </location>
</feature>
<dbReference type="GO" id="GO:0061709">
    <property type="term" value="P:reticulophagy"/>
    <property type="evidence" value="ECO:0007669"/>
    <property type="project" value="TreeGrafter"/>
</dbReference>
<dbReference type="Proteomes" id="UP000654370">
    <property type="component" value="Unassembled WGS sequence"/>
</dbReference>
<dbReference type="GO" id="GO:0006869">
    <property type="term" value="P:lipid transport"/>
    <property type="evidence" value="ECO:0007669"/>
    <property type="project" value="UniProtKB-KW"/>
</dbReference>
<accession>A0A8H7PWY8</accession>
<dbReference type="OrthoDB" id="18982at2759"/>
<dbReference type="GO" id="GO:0061723">
    <property type="term" value="P:glycophagy"/>
    <property type="evidence" value="ECO:0007669"/>
    <property type="project" value="TreeGrafter"/>
</dbReference>
<evidence type="ECO:0000256" key="10">
    <source>
        <dbReference type="ARBA" id="ARBA00024479"/>
    </source>
</evidence>
<feature type="region of interest" description="Disordered" evidence="12">
    <location>
        <begin position="1040"/>
        <end position="1068"/>
    </location>
</feature>
<feature type="non-terminal residue" evidence="13">
    <location>
        <position position="1"/>
    </location>
</feature>
<dbReference type="GO" id="GO:0061908">
    <property type="term" value="C:phagophore"/>
    <property type="evidence" value="ECO:0007669"/>
    <property type="project" value="TreeGrafter"/>
</dbReference>
<feature type="region of interest" description="Disordered" evidence="12">
    <location>
        <begin position="216"/>
        <end position="237"/>
    </location>
</feature>
<evidence type="ECO:0000256" key="7">
    <source>
        <dbReference type="ARBA" id="ARBA00023006"/>
    </source>
</evidence>
<dbReference type="GO" id="GO:0043495">
    <property type="term" value="F:protein-membrane adaptor activity"/>
    <property type="evidence" value="ECO:0007669"/>
    <property type="project" value="TreeGrafter"/>
</dbReference>
<keyword evidence="9" id="KW-0472">Membrane</keyword>
<comment type="catalytic activity">
    <reaction evidence="10">
        <text>a 1,2-diacyl-sn-glycero-3-phospho-L-serine(in) = a 1,2-diacyl-sn-glycero-3-phospho-L-serine(out)</text>
        <dbReference type="Rhea" id="RHEA:38663"/>
        <dbReference type="ChEBI" id="CHEBI:57262"/>
    </reaction>
</comment>
<dbReference type="GO" id="GO:0034727">
    <property type="term" value="P:piecemeal microautophagy of the nucleus"/>
    <property type="evidence" value="ECO:0007669"/>
    <property type="project" value="TreeGrafter"/>
</dbReference>
<comment type="subcellular location">
    <subcellularLocation>
        <location evidence="1">Endoplasmic reticulum membrane</location>
        <topology evidence="1">Peripheral membrane protein</topology>
    </subcellularLocation>
    <subcellularLocation>
        <location evidence="2">Preautophagosomal structure membrane</location>
        <topology evidence="2">Peripheral membrane protein</topology>
    </subcellularLocation>
</comment>
<comment type="catalytic activity">
    <reaction evidence="11">
        <text>a 1,2-diacyl-sn-glycero-3-phosphoethanolamine(in) = a 1,2-diacyl-sn-glycero-3-phosphoethanolamine(out)</text>
        <dbReference type="Rhea" id="RHEA:38895"/>
        <dbReference type="ChEBI" id="CHEBI:64612"/>
    </reaction>
</comment>
<evidence type="ECO:0000256" key="9">
    <source>
        <dbReference type="ARBA" id="ARBA00023136"/>
    </source>
</evidence>
<feature type="compositionally biased region" description="Acidic residues" evidence="12">
    <location>
        <begin position="1399"/>
        <end position="1408"/>
    </location>
</feature>
<evidence type="ECO:0000256" key="5">
    <source>
        <dbReference type="ARBA" id="ARBA00022448"/>
    </source>
</evidence>
<keyword evidence="6" id="KW-0256">Endoplasmic reticulum</keyword>
<feature type="region of interest" description="Disordered" evidence="12">
    <location>
        <begin position="1619"/>
        <end position="1638"/>
    </location>
</feature>
<evidence type="ECO:0000256" key="3">
    <source>
        <dbReference type="ARBA" id="ARBA00009714"/>
    </source>
</evidence>
<sequence>KSIGRFLAQELDLENFDVEFINGNIEMRDLDLNLEVLNDLISESPFTITEGYIGGITASVPWSNFWSGDIVLEMRGLRITLKPELNKPKKEKQRMDEEPVLSTSIHLAGDFLKTEVPPDEDEDFRQSIHLSGPDSPPFDSLNQQNVNVEGLQVLTKVIDKMLARIKIKIIDSVLRIHHVSHISLSTDVPNQGGNMFERETHDYYLDIQLPSISYFDETPGLSDRDSNEPTPPDINMQSSSILLPPAINESIKIIVISSPTIWIRSGLERSINSLQRERYPEMESSVAESAILSNQSDTELNDSSMFHSAIGDSQLSGSITPQARPASPDLDIDTIYESLIFSTLDKDNWFRLKFSSGEPADWSTNVQISDMSSMKQVDVIMSSLCIALSPKQMVLVNELLECLSGSADTPNTEMSAEYGTAQNSPQDNDADVLQELLTNKNDGGKLHEDMFNSPAFIPQSPSYMTANNLDFNGGSPSRLENPLGIQQLTLESNRDQWSSSMNFQNPSGHRSGREGGRNLGFSTLQHQKQAIPSIKVKFSMAAADLYLLMDEARPVVPPAFFSMPNPALLGANHIRLSLQQIVLRYKDWSSLSNATPYHEREGRKNITGANLSDESAISRPKTALDVRISHMALQEWLKRPEHEPNLPEFSKYHYEVYTPILQFSELLPKTYRSQDDFPTISLADLSQQEGKREALRLKIELWSSKIDSPGRQDVLVDIKPFQISVDLRILDRMEKVITTFINRPKKEEVTGLTSRNVEGRYPRQTSERDIYADLKQTSEDTKLIKTYNVKLAFIRLLLLTPDMSRATKRFESTMYVRDDYLVVDIIKLSSRHVVDDINENSHSNSKPSLGEDPLEDIDYLNLNRRDGMKIGKSGEKIQLNFECENVNVFLKKARDHEPICWFMVKPGTDTSIATAKAIPKLSTYQISIFTGSSESKSNSNPFIPYDEPMDHDIPYAIFDRLKNDENIHNDEEKIHIPSDEQSESTSRFKKHSWDTSMFAIKCVLPLTRMNLTKESWDIVQTIQNDLLLWQPKLLSSVNNLPQDTDDSSNDVFSSPVAQEESGHDPQRSEFNVASGQYETNVAGSESISPHVAAPEKYSLLAITACLQRAEWMLHHSNEGLDDAANFNTYIAVMDNFQYGSVIKHKGQDENITTLDIDNVSLSEVESEDTSQLKLDRNIPALLKYNAPMVSILTLLKSQPLTNVQEKSSSIVISNLKFNYNSNIDFIDNLIKFQNAPVTMNVVDPPVTYIKVYVTVNDTTVSYAPADNTLQAAIILDDLKIATDVFQNQPRLFINCQLRALDLYMADDRSELNEEDAISHLKGHGVTASRWWRNVGMARCVAMRDFAVSVSLGMREEEQLNLDVALTNHVLGLEFCKDSLPAVLNFIAVVTASTRKAEVPEDDQLDDLDDTGKTEPAADSVQSEPINMLQSLDERAFSLQGEQPEESSRRLSSDMEYVEEYYSSAKANRDDAASNPTNADVEEMHIVPPRKPRRKNAASVSEDIIHVMDDGIRADQLKIEEDHFSKDRPNVTMKPKVDVSKSVKRIRLKDFNVVCKLYDGCDWRHTRRNSNEFSVPQSAPHRPSTSTSVPLSHNASQEGTYASPVQSPVSLYKEDVEPAVDYTRPMHPRTSSDYAGEDFSDTTSQYSRFQYSIKDGKQPSSYHRRITGSPDSHTSKLHARRLKNSRSHSARLEIRLEQINVEFDLLPVTEQLASHLQIHIRDFEIIDHIKTSMYRKFLSYMRTDRHPRERGSNMIRFELTSVRPVPYDLAEEHRLKLRISPMRLYIDQDAILFLINFFSFDPKLLHSSTPVGNQTAARGSQRGPSSNDNDTFFQHVEIYPVLLKVDYRPKHVNYGSLKEGQFAELVNFFHLDAAEMNLSHVKLAGIKGYDRLVQAVMNNWLPHIRDTQLGKVVTGVSSIQSVVNIGSGVADLVLLPIEQYRKDGRIIRGIQKGTQSFARTTTMEAIKIGSRLAAGTQVILEQADEYFSPAATNESFGRSSDDYGSEEEPSQRATELMQGDSDSDSQKVISKFADQPTDVSQGLQHAYQSLSKNIMSAANTVLAVPTEIQASDGPHGTAKAVIRAVPIAVIRPLIGFSEAFANVLVGIRNTIDPDQKAQSVEVCHKSNFHMVSQA</sequence>
<dbReference type="Pfam" id="PF13329">
    <property type="entry name" value="ATG2_CAD"/>
    <property type="match status" value="2"/>
</dbReference>
<dbReference type="InterPro" id="IPR026849">
    <property type="entry name" value="ATG2"/>
</dbReference>
<dbReference type="GO" id="GO:0032266">
    <property type="term" value="F:phosphatidylinositol-3-phosphate binding"/>
    <property type="evidence" value="ECO:0007669"/>
    <property type="project" value="TreeGrafter"/>
</dbReference>
<keyword evidence="7" id="KW-0072">Autophagy</keyword>
<dbReference type="PANTHER" id="PTHR13190">
    <property type="entry name" value="AUTOPHAGY-RELATED 2, ISOFORM A"/>
    <property type="match status" value="1"/>
</dbReference>
<protein>
    <recommendedName>
        <fullName evidence="4">Autophagy-related protein 2</fullName>
    </recommendedName>
</protein>
<feature type="region of interest" description="Disordered" evidence="12">
    <location>
        <begin position="1656"/>
        <end position="1683"/>
    </location>
</feature>
<dbReference type="GO" id="GO:0034045">
    <property type="term" value="C:phagophore assembly site membrane"/>
    <property type="evidence" value="ECO:0007669"/>
    <property type="project" value="UniProtKB-SubCell"/>
</dbReference>
<gene>
    <name evidence="13" type="ORF">INT43_008561</name>
</gene>
<feature type="region of interest" description="Disordered" evidence="12">
    <location>
        <begin position="1571"/>
        <end position="1608"/>
    </location>
</feature>
<evidence type="ECO:0000313" key="14">
    <source>
        <dbReference type="Proteomes" id="UP000654370"/>
    </source>
</evidence>
<organism evidence="13 14">
    <name type="scientific">Mortierella isabellina</name>
    <name type="common">Filamentous fungus</name>
    <name type="synonym">Umbelopsis isabellina</name>
    <dbReference type="NCBI Taxonomy" id="91625"/>
    <lineage>
        <taxon>Eukaryota</taxon>
        <taxon>Fungi</taxon>
        <taxon>Fungi incertae sedis</taxon>
        <taxon>Mucoromycota</taxon>
        <taxon>Mucoromycotina</taxon>
        <taxon>Umbelopsidomycetes</taxon>
        <taxon>Umbelopsidales</taxon>
        <taxon>Umbelopsidaceae</taxon>
        <taxon>Umbelopsis</taxon>
    </lineage>
</organism>
<evidence type="ECO:0000313" key="13">
    <source>
        <dbReference type="EMBL" id="KAG2180979.1"/>
    </source>
</evidence>
<keyword evidence="14" id="KW-1185">Reference proteome</keyword>
<dbReference type="PANTHER" id="PTHR13190:SF1">
    <property type="entry name" value="AUTOPHAGY-RELATED 2, ISOFORM A"/>
    <property type="match status" value="1"/>
</dbReference>
<proteinExistence type="inferred from homology"/>
<feature type="compositionally biased region" description="Basic residues" evidence="12">
    <location>
        <begin position="1674"/>
        <end position="1683"/>
    </location>
</feature>
<evidence type="ECO:0000256" key="12">
    <source>
        <dbReference type="SAM" id="MobiDB-lite"/>
    </source>
</evidence>
<evidence type="ECO:0000256" key="8">
    <source>
        <dbReference type="ARBA" id="ARBA00023055"/>
    </source>
</evidence>
<evidence type="ECO:0000256" key="2">
    <source>
        <dbReference type="ARBA" id="ARBA00004623"/>
    </source>
</evidence>
<dbReference type="GO" id="GO:0005789">
    <property type="term" value="C:endoplasmic reticulum membrane"/>
    <property type="evidence" value="ECO:0007669"/>
    <property type="project" value="UniProtKB-SubCell"/>
</dbReference>
<comment type="similarity">
    <text evidence="3">Belongs to the ATG2 family.</text>
</comment>
<evidence type="ECO:0000256" key="4">
    <source>
        <dbReference type="ARBA" id="ARBA00018070"/>
    </source>
</evidence>
<reference evidence="13" key="1">
    <citation type="submission" date="2020-12" db="EMBL/GenBank/DDBJ databases">
        <title>Metabolic potential, ecology and presence of endohyphal bacteria is reflected in genomic diversity of Mucoromycotina.</title>
        <authorList>
            <person name="Muszewska A."/>
            <person name="Okrasinska A."/>
            <person name="Steczkiewicz K."/>
            <person name="Drgas O."/>
            <person name="Orlowska M."/>
            <person name="Perlinska-Lenart U."/>
            <person name="Aleksandrzak-Piekarczyk T."/>
            <person name="Szatraj K."/>
            <person name="Zielenkiewicz U."/>
            <person name="Pilsyk S."/>
            <person name="Malc E."/>
            <person name="Mieczkowski P."/>
            <person name="Kruszewska J.S."/>
            <person name="Biernat P."/>
            <person name="Pawlowska J."/>
        </authorList>
    </citation>
    <scope>NUCLEOTIDE SEQUENCE</scope>
    <source>
        <strain evidence="13">WA0000067209</strain>
    </source>
</reference>